<dbReference type="InterPro" id="IPR011747">
    <property type="entry name" value="CHP02241"/>
</dbReference>
<organism evidence="1 2">
    <name type="scientific">Nostoc sphaeroides CCNUC1</name>
    <dbReference type="NCBI Taxonomy" id="2653204"/>
    <lineage>
        <taxon>Bacteria</taxon>
        <taxon>Bacillati</taxon>
        <taxon>Cyanobacteriota</taxon>
        <taxon>Cyanophyceae</taxon>
        <taxon>Nostocales</taxon>
        <taxon>Nostocaceae</taxon>
        <taxon>Nostoc</taxon>
    </lineage>
</organism>
<proteinExistence type="predicted"/>
<keyword evidence="2" id="KW-1185">Reference proteome</keyword>
<reference evidence="1 2" key="1">
    <citation type="submission" date="2019-10" db="EMBL/GenBank/DDBJ databases">
        <title>Genomic and transcriptomic insights into the perfect genentic adaptation of a filamentous nitrogen-fixing cyanobacterium to rice fields.</title>
        <authorList>
            <person name="Chen Z."/>
        </authorList>
    </citation>
    <scope>NUCLEOTIDE SEQUENCE [LARGE SCALE GENOMIC DNA]</scope>
    <source>
        <strain evidence="1">CCNUC1</strain>
    </source>
</reference>
<dbReference type="RefSeq" id="WP_152591333.1">
    <property type="nucleotide sequence ID" value="NZ_CP045227.1"/>
</dbReference>
<dbReference type="InterPro" id="IPR010667">
    <property type="entry name" value="Phage_T4_Gp19"/>
</dbReference>
<accession>A0A5P8WEE8</accession>
<protein>
    <submittedName>
        <fullName evidence="1">Phage tail protein</fullName>
    </submittedName>
</protein>
<dbReference type="PANTHER" id="PTHR38009:SF1">
    <property type="entry name" value="CONSERVED HYPOTHETICAL PHAGE TAIL PROTEIN"/>
    <property type="match status" value="1"/>
</dbReference>
<evidence type="ECO:0000313" key="2">
    <source>
        <dbReference type="Proteomes" id="UP000326678"/>
    </source>
</evidence>
<dbReference type="NCBIfam" id="TIGR02241">
    <property type="entry name" value="conserved hypothetical phage tail region protein"/>
    <property type="match status" value="1"/>
</dbReference>
<dbReference type="AlphaFoldDB" id="A0A5P8WEE8"/>
<evidence type="ECO:0000313" key="1">
    <source>
        <dbReference type="EMBL" id="QFS50269.1"/>
    </source>
</evidence>
<dbReference type="EMBL" id="CP045227">
    <property type="protein sequence ID" value="QFS50269.1"/>
    <property type="molecule type" value="Genomic_DNA"/>
</dbReference>
<dbReference type="PANTHER" id="PTHR38009">
    <property type="entry name" value="CONSERVED HYPOTHETICAL PHAGE TAIL PROTEIN"/>
    <property type="match status" value="1"/>
</dbReference>
<dbReference type="Pfam" id="PF06841">
    <property type="entry name" value="Phage_T4_gp19"/>
    <property type="match status" value="1"/>
</dbReference>
<gene>
    <name evidence="1" type="ORF">GXM_07763</name>
</gene>
<dbReference type="GO" id="GO:0005198">
    <property type="term" value="F:structural molecule activity"/>
    <property type="evidence" value="ECO:0007669"/>
    <property type="project" value="InterPro"/>
</dbReference>
<dbReference type="KEGG" id="nsh:GXM_07763"/>
<name>A0A5P8WEE8_9NOSO</name>
<dbReference type="Proteomes" id="UP000326678">
    <property type="component" value="Chromosome Gxm2"/>
</dbReference>
<sequence>MSGFEILTAHRFYLELKLDKSSEPVDGIFLECQGFKQTQDAIEICEVTSNKWGTANQGLVVRTKIPGNVKSGNLTLRRGMTLSMAFWNWFQAVQDGKWATQRKNASLTIYDQAAKAQARFELAGAWPTSYKIADVSARSTEIEIEEVEVVFEEFKRVN</sequence>